<name>A0A9W6NUE1_9PSEU</name>
<dbReference type="Proteomes" id="UP001143463">
    <property type="component" value="Unassembled WGS sequence"/>
</dbReference>
<gene>
    <name evidence="1" type="ORF">GCM10017577_06630</name>
</gene>
<evidence type="ECO:0000313" key="1">
    <source>
        <dbReference type="EMBL" id="GLL09523.1"/>
    </source>
</evidence>
<evidence type="ECO:0000313" key="2">
    <source>
        <dbReference type="Proteomes" id="UP001143463"/>
    </source>
</evidence>
<protein>
    <submittedName>
        <fullName evidence="1">Uncharacterized protein</fullName>
    </submittedName>
</protein>
<sequence>MEHSKMVELRLTAEEAETVYEVVTAHLGRMSMEIADTDNPRYRSHLRERREILIRLRDSLAIAVD</sequence>
<keyword evidence="2" id="KW-1185">Reference proteome</keyword>
<dbReference type="EMBL" id="BSFQ01000002">
    <property type="protein sequence ID" value="GLL09523.1"/>
    <property type="molecule type" value="Genomic_DNA"/>
</dbReference>
<accession>A0A9W6NUE1</accession>
<reference evidence="1" key="2">
    <citation type="submission" date="2023-01" db="EMBL/GenBank/DDBJ databases">
        <authorList>
            <person name="Sun Q."/>
            <person name="Evtushenko L."/>
        </authorList>
    </citation>
    <scope>NUCLEOTIDE SEQUENCE</scope>
    <source>
        <strain evidence="1">VKM Ac-1069</strain>
    </source>
</reference>
<reference evidence="1" key="1">
    <citation type="journal article" date="2014" name="Int. J. Syst. Evol. Microbiol.">
        <title>Complete genome sequence of Corynebacterium casei LMG S-19264T (=DSM 44701T), isolated from a smear-ripened cheese.</title>
        <authorList>
            <consortium name="US DOE Joint Genome Institute (JGI-PGF)"/>
            <person name="Walter F."/>
            <person name="Albersmeier A."/>
            <person name="Kalinowski J."/>
            <person name="Ruckert C."/>
        </authorList>
    </citation>
    <scope>NUCLEOTIDE SEQUENCE</scope>
    <source>
        <strain evidence="1">VKM Ac-1069</strain>
    </source>
</reference>
<comment type="caution">
    <text evidence="1">The sequence shown here is derived from an EMBL/GenBank/DDBJ whole genome shotgun (WGS) entry which is preliminary data.</text>
</comment>
<dbReference type="RefSeq" id="WP_037039762.1">
    <property type="nucleotide sequence ID" value="NZ_BAAAUZ010000013.1"/>
</dbReference>
<organism evidence="1 2">
    <name type="scientific">Pseudonocardia halophobica</name>
    <dbReference type="NCBI Taxonomy" id="29401"/>
    <lineage>
        <taxon>Bacteria</taxon>
        <taxon>Bacillati</taxon>
        <taxon>Actinomycetota</taxon>
        <taxon>Actinomycetes</taxon>
        <taxon>Pseudonocardiales</taxon>
        <taxon>Pseudonocardiaceae</taxon>
        <taxon>Pseudonocardia</taxon>
    </lineage>
</organism>
<dbReference type="AlphaFoldDB" id="A0A9W6NUE1"/>
<proteinExistence type="predicted"/>